<dbReference type="InterPro" id="IPR050121">
    <property type="entry name" value="Cytochrome_P450_monoxygenase"/>
</dbReference>
<dbReference type="GO" id="GO:0016705">
    <property type="term" value="F:oxidoreductase activity, acting on paired donors, with incorporation or reduction of molecular oxygen"/>
    <property type="evidence" value="ECO:0007669"/>
    <property type="project" value="InterPro"/>
</dbReference>
<dbReference type="PANTHER" id="PTHR24305:SF190">
    <property type="entry name" value="P450, PUTATIVE (EUROFUNG)-RELATED"/>
    <property type="match status" value="1"/>
</dbReference>
<dbReference type="OrthoDB" id="3934656at2759"/>
<dbReference type="EMBL" id="AP024447">
    <property type="protein sequence ID" value="BCS25310.1"/>
    <property type="molecule type" value="Genomic_DNA"/>
</dbReference>
<reference evidence="2" key="2">
    <citation type="submission" date="2021-02" db="EMBL/GenBank/DDBJ databases">
        <title>Aspergillus puulaauensis MK2 genome sequence.</title>
        <authorList>
            <person name="Futagami T."/>
            <person name="Mori K."/>
            <person name="Kadooka C."/>
            <person name="Tanaka T."/>
        </authorList>
    </citation>
    <scope>NUCLEOTIDE SEQUENCE</scope>
    <source>
        <strain evidence="2">MK2</strain>
    </source>
</reference>
<dbReference type="GeneID" id="64975315"/>
<evidence type="ECO:0000256" key="1">
    <source>
        <dbReference type="ARBA" id="ARBA00010617"/>
    </source>
</evidence>
<dbReference type="GO" id="GO:0020037">
    <property type="term" value="F:heme binding"/>
    <property type="evidence" value="ECO:0007669"/>
    <property type="project" value="InterPro"/>
</dbReference>
<gene>
    <name evidence="2" type="ORF">APUU_50021S</name>
</gene>
<reference evidence="2" key="1">
    <citation type="submission" date="2021-01" db="EMBL/GenBank/DDBJ databases">
        <authorList>
            <consortium name="Aspergillus puulaauensis MK2 genome sequencing consortium"/>
            <person name="Kazuki M."/>
            <person name="Futagami T."/>
        </authorList>
    </citation>
    <scope>NUCLEOTIDE SEQUENCE</scope>
    <source>
        <strain evidence="2">MK2</strain>
    </source>
</reference>
<protein>
    <recommendedName>
        <fullName evidence="4">Cytochrome P450</fullName>
    </recommendedName>
</protein>
<sequence length="481" mass="53563">MTLQIYAELLSRPWMAAGAVAVIWALVHITRLLLDPLHDIPGPLGARLSRIWYLRAVSKGNFEKTNIDLHRVHGPIVRIAPRQYSLDSPEAIRTIYSHSSSFIKAPWYYASGNPNPESHDLFTDRDPRRHSTNRRKVASLYSMTSLVQMESCVAECTALLLQKFTDFAASGRSFNLQHWMQCYAFDVIGLITVNKRFGFLDSGTDQSSLISALHAYLVYAANVGVYAEWHPILTKIVARLPSSGMAHLQAFTAQHIAEAQTNPPMDEDDQRSSGTFLKRLLNMHAQNPEKISMADIFTTCITNIGAGSDTTSISLTAILYNVSKHESIYQKLREEIELADEQGKLSSPFITFQEAQNLPYLQACIKEALRLHPATGLPLARVVPKGGATLSGRFFPEGEIVGVNAWVIHRNESVFGPDTPSYRPERWLENTARSSEMDRNFLAVRFLRPPTATYTLDPELISAVGVSSAPGRAPVLERTLA</sequence>
<dbReference type="GO" id="GO:0005506">
    <property type="term" value="F:iron ion binding"/>
    <property type="evidence" value="ECO:0007669"/>
    <property type="project" value="InterPro"/>
</dbReference>
<dbReference type="Pfam" id="PF00067">
    <property type="entry name" value="p450"/>
    <property type="match status" value="1"/>
</dbReference>
<keyword evidence="3" id="KW-1185">Reference proteome</keyword>
<accession>A0A7R7XPG2</accession>
<dbReference type="GO" id="GO:0004497">
    <property type="term" value="F:monooxygenase activity"/>
    <property type="evidence" value="ECO:0007669"/>
    <property type="project" value="InterPro"/>
</dbReference>
<proteinExistence type="inferred from homology"/>
<dbReference type="Proteomes" id="UP000654913">
    <property type="component" value="Chromosome 5"/>
</dbReference>
<dbReference type="CDD" id="cd11060">
    <property type="entry name" value="CYP57A1-like"/>
    <property type="match status" value="1"/>
</dbReference>
<dbReference type="AlphaFoldDB" id="A0A7R7XPG2"/>
<name>A0A7R7XPG2_9EURO</name>
<comment type="similarity">
    <text evidence="1">Belongs to the cytochrome P450 family.</text>
</comment>
<dbReference type="InterPro" id="IPR036396">
    <property type="entry name" value="Cyt_P450_sf"/>
</dbReference>
<dbReference type="KEGG" id="apuu:APUU_50021S"/>
<dbReference type="RefSeq" id="XP_041557504.1">
    <property type="nucleotide sequence ID" value="XM_041704972.1"/>
</dbReference>
<dbReference type="Gene3D" id="1.10.630.10">
    <property type="entry name" value="Cytochrome P450"/>
    <property type="match status" value="1"/>
</dbReference>
<evidence type="ECO:0000313" key="3">
    <source>
        <dbReference type="Proteomes" id="UP000654913"/>
    </source>
</evidence>
<dbReference type="SUPFAM" id="SSF48264">
    <property type="entry name" value="Cytochrome P450"/>
    <property type="match status" value="1"/>
</dbReference>
<evidence type="ECO:0008006" key="4">
    <source>
        <dbReference type="Google" id="ProtNLM"/>
    </source>
</evidence>
<dbReference type="InterPro" id="IPR001128">
    <property type="entry name" value="Cyt_P450"/>
</dbReference>
<dbReference type="PANTHER" id="PTHR24305">
    <property type="entry name" value="CYTOCHROME P450"/>
    <property type="match status" value="1"/>
</dbReference>
<organism evidence="2 3">
    <name type="scientific">Aspergillus puulaauensis</name>
    <dbReference type="NCBI Taxonomy" id="1220207"/>
    <lineage>
        <taxon>Eukaryota</taxon>
        <taxon>Fungi</taxon>
        <taxon>Dikarya</taxon>
        <taxon>Ascomycota</taxon>
        <taxon>Pezizomycotina</taxon>
        <taxon>Eurotiomycetes</taxon>
        <taxon>Eurotiomycetidae</taxon>
        <taxon>Eurotiales</taxon>
        <taxon>Aspergillaceae</taxon>
        <taxon>Aspergillus</taxon>
    </lineage>
</organism>
<evidence type="ECO:0000313" key="2">
    <source>
        <dbReference type="EMBL" id="BCS25310.1"/>
    </source>
</evidence>